<keyword evidence="2" id="KW-1185">Reference proteome</keyword>
<accession>A0A1X1QW60</accession>
<proteinExistence type="predicted"/>
<gene>
    <name evidence="1" type="ORF">AWC04_19760</name>
</gene>
<dbReference type="EMBL" id="LQOJ01000081">
    <property type="protein sequence ID" value="ORU95610.1"/>
    <property type="molecule type" value="Genomic_DNA"/>
</dbReference>
<protein>
    <submittedName>
        <fullName evidence="1">Acetoacetate decarboxylase</fullName>
    </submittedName>
</protein>
<dbReference type="Pfam" id="PF06314">
    <property type="entry name" value="ADC"/>
    <property type="match status" value="1"/>
</dbReference>
<dbReference type="OrthoDB" id="1633687at2"/>
<dbReference type="InterPro" id="IPR010451">
    <property type="entry name" value="Acetoacetate_decarboxylase"/>
</dbReference>
<evidence type="ECO:0000313" key="2">
    <source>
        <dbReference type="Proteomes" id="UP000193484"/>
    </source>
</evidence>
<dbReference type="InterPro" id="IPR023375">
    <property type="entry name" value="ADC_dom_sf"/>
</dbReference>
<evidence type="ECO:0000313" key="1">
    <source>
        <dbReference type="EMBL" id="ORU95610.1"/>
    </source>
</evidence>
<organism evidence="1 2">
    <name type="scientific">Mycolicibacterium fallax</name>
    <name type="common">Mycobacterium fallax</name>
    <dbReference type="NCBI Taxonomy" id="1793"/>
    <lineage>
        <taxon>Bacteria</taxon>
        <taxon>Bacillati</taxon>
        <taxon>Actinomycetota</taxon>
        <taxon>Actinomycetes</taxon>
        <taxon>Mycobacteriales</taxon>
        <taxon>Mycobacteriaceae</taxon>
        <taxon>Mycolicibacterium</taxon>
    </lineage>
</organism>
<dbReference type="SUPFAM" id="SSF160104">
    <property type="entry name" value="Acetoacetate decarboxylase-like"/>
    <property type="match status" value="1"/>
</dbReference>
<dbReference type="Gene3D" id="2.40.400.10">
    <property type="entry name" value="Acetoacetate decarboxylase-like"/>
    <property type="match status" value="1"/>
</dbReference>
<comment type="caution">
    <text evidence="1">The sequence shown here is derived from an EMBL/GenBank/DDBJ whole genome shotgun (WGS) entry which is preliminary data.</text>
</comment>
<dbReference type="GO" id="GO:0016829">
    <property type="term" value="F:lyase activity"/>
    <property type="evidence" value="ECO:0007669"/>
    <property type="project" value="InterPro"/>
</dbReference>
<dbReference type="AlphaFoldDB" id="A0A1X1QW60"/>
<reference evidence="1 2" key="1">
    <citation type="submission" date="2016-01" db="EMBL/GenBank/DDBJ databases">
        <title>The new phylogeny of the genus Mycobacterium.</title>
        <authorList>
            <person name="Tarcisio F."/>
            <person name="Conor M."/>
            <person name="Antonella G."/>
            <person name="Elisabetta G."/>
            <person name="Giulia F.S."/>
            <person name="Sara T."/>
            <person name="Anna F."/>
            <person name="Clotilde B."/>
            <person name="Roberto B."/>
            <person name="Veronica D.S."/>
            <person name="Fabio R."/>
            <person name="Monica P."/>
            <person name="Olivier J."/>
            <person name="Enrico T."/>
            <person name="Nicola S."/>
        </authorList>
    </citation>
    <scope>NUCLEOTIDE SEQUENCE [LARGE SCALE GENOMIC DNA]</scope>
    <source>
        <strain evidence="1 2">DSM 44179</strain>
    </source>
</reference>
<dbReference type="Proteomes" id="UP000193484">
    <property type="component" value="Unassembled WGS sequence"/>
</dbReference>
<dbReference type="RefSeq" id="WP_085101067.1">
    <property type="nucleotide sequence ID" value="NZ_AP022603.1"/>
</dbReference>
<dbReference type="STRING" id="1793.AWC04_19760"/>
<name>A0A1X1QW60_MYCFA</name>
<sequence>MEDTPAPSRHTIAGTELTMPVRVRRARQWTAMFAVDAAAAQAMIDYSGLRVARALPGRAVVVLMLMQYLDSDLGRYYEYGTNVLVKSPEGPTGAFIHHLPVDQAFTCEAGRSIWGYPKVLADFDVRERGRRLAFDVRHDGRLIVDMEFAAGQPLPAVLGEREQVYRTYSHTDGITRETLGHSRPSAVRVRPGGVRLRLGDHPYSDELRALGLPKRAFVCQTADNVDMTFGDAREIG</sequence>